<comment type="caution">
    <text evidence="7">The sequence shown here is derived from an EMBL/GenBank/DDBJ whole genome shotgun (WGS) entry which is preliminary data.</text>
</comment>
<feature type="binding site" evidence="6">
    <location>
        <position position="242"/>
    </location>
    <ligand>
        <name>Zn(2+)</name>
        <dbReference type="ChEBI" id="CHEBI:29105"/>
    </ligand>
</feature>
<dbReference type="PANTHER" id="PTHR38461">
    <property type="entry name" value="4-DEOXY-L-THREO-5-HEXOSULOSE-URONATE KETOL-ISOMERASE"/>
    <property type="match status" value="1"/>
</dbReference>
<dbReference type="InterPro" id="IPR011051">
    <property type="entry name" value="RmlC_Cupin_sf"/>
</dbReference>
<dbReference type="HAMAP" id="MF_00687">
    <property type="entry name" value="KduI"/>
    <property type="match status" value="1"/>
</dbReference>
<feature type="binding site" evidence="6">
    <location>
        <position position="193"/>
    </location>
    <ligand>
        <name>Zn(2+)</name>
        <dbReference type="ChEBI" id="CHEBI:29105"/>
    </ligand>
</feature>
<evidence type="ECO:0000256" key="2">
    <source>
        <dbReference type="ARBA" id="ARBA00008086"/>
    </source>
</evidence>
<comment type="cofactor">
    <cofactor evidence="6">
        <name>Zn(2+)</name>
        <dbReference type="ChEBI" id="CHEBI:29105"/>
    </cofactor>
    <text evidence="6">Binds 1 zinc ion per subunit.</text>
</comment>
<dbReference type="Gene3D" id="2.60.120.10">
    <property type="entry name" value="Jelly Rolls"/>
    <property type="match status" value="1"/>
</dbReference>
<dbReference type="NCBIfam" id="NF002091">
    <property type="entry name" value="PRK00924.1"/>
    <property type="match status" value="1"/>
</dbReference>
<evidence type="ECO:0000256" key="1">
    <source>
        <dbReference type="ARBA" id="ARBA00000552"/>
    </source>
</evidence>
<evidence type="ECO:0000256" key="5">
    <source>
        <dbReference type="ARBA" id="ARBA00023235"/>
    </source>
</evidence>
<dbReference type="Proteomes" id="UP000295063">
    <property type="component" value="Unassembled WGS sequence"/>
</dbReference>
<evidence type="ECO:0000256" key="3">
    <source>
        <dbReference type="ARBA" id="ARBA00022723"/>
    </source>
</evidence>
<dbReference type="InterPro" id="IPR007045">
    <property type="entry name" value="KduI"/>
</dbReference>
<dbReference type="CDD" id="cd20491">
    <property type="entry name" value="cupin_KduI_C"/>
    <property type="match status" value="1"/>
</dbReference>
<dbReference type="EC" id="5.3.1.17" evidence="6"/>
<keyword evidence="8" id="KW-1185">Reference proteome</keyword>
<dbReference type="UniPathway" id="UPA00545">
    <property type="reaction ID" value="UER00826"/>
</dbReference>
<accession>A0A4R1Q8V0</accession>
<name>A0A4R1Q8V0_9FIRM</name>
<dbReference type="Pfam" id="PF04962">
    <property type="entry name" value="KduI"/>
    <property type="match status" value="1"/>
</dbReference>
<comment type="catalytic activity">
    <reaction evidence="1 6">
        <text>5-dehydro-4-deoxy-D-glucuronate = 3-deoxy-D-glycero-2,5-hexodiulosonate</text>
        <dbReference type="Rhea" id="RHEA:23896"/>
        <dbReference type="ChEBI" id="CHEBI:17117"/>
        <dbReference type="ChEBI" id="CHEBI:29071"/>
        <dbReference type="EC" id="5.3.1.17"/>
    </reaction>
</comment>
<evidence type="ECO:0000256" key="4">
    <source>
        <dbReference type="ARBA" id="ARBA00022833"/>
    </source>
</evidence>
<evidence type="ECO:0000313" key="7">
    <source>
        <dbReference type="EMBL" id="TCL38155.1"/>
    </source>
</evidence>
<feature type="binding site" evidence="6">
    <location>
        <position position="195"/>
    </location>
    <ligand>
        <name>Zn(2+)</name>
        <dbReference type="ChEBI" id="CHEBI:29105"/>
    </ligand>
</feature>
<dbReference type="GO" id="GO:0008270">
    <property type="term" value="F:zinc ion binding"/>
    <property type="evidence" value="ECO:0007669"/>
    <property type="project" value="UniProtKB-UniRule"/>
</dbReference>
<dbReference type="InterPro" id="IPR021120">
    <property type="entry name" value="KduI/IolB_isomerase"/>
</dbReference>
<organism evidence="7 8">
    <name type="scientific">Anaerospora hongkongensis</name>
    <dbReference type="NCBI Taxonomy" id="244830"/>
    <lineage>
        <taxon>Bacteria</taxon>
        <taxon>Bacillati</taxon>
        <taxon>Bacillota</taxon>
        <taxon>Negativicutes</taxon>
        <taxon>Selenomonadales</taxon>
        <taxon>Sporomusaceae</taxon>
        <taxon>Anaerospora</taxon>
    </lineage>
</organism>
<dbReference type="PANTHER" id="PTHR38461:SF1">
    <property type="entry name" value="4-DEOXY-L-THREO-5-HEXOSULOSE-URONATE KETOL-ISOMERASE"/>
    <property type="match status" value="1"/>
</dbReference>
<dbReference type="SUPFAM" id="SSF51182">
    <property type="entry name" value="RmlC-like cupins"/>
    <property type="match status" value="1"/>
</dbReference>
<dbReference type="InterPro" id="IPR027449">
    <property type="entry name" value="KduI_N"/>
</dbReference>
<reference evidence="7 8" key="1">
    <citation type="submission" date="2019-03" db="EMBL/GenBank/DDBJ databases">
        <title>Genomic Encyclopedia of Type Strains, Phase IV (KMG-IV): sequencing the most valuable type-strain genomes for metagenomic binning, comparative biology and taxonomic classification.</title>
        <authorList>
            <person name="Goeker M."/>
        </authorList>
    </citation>
    <scope>NUCLEOTIDE SEQUENCE [LARGE SCALE GENOMIC DNA]</scope>
    <source>
        <strain evidence="7 8">DSM 15969</strain>
    </source>
</reference>
<dbReference type="GO" id="GO:0042840">
    <property type="term" value="P:D-glucuronate catabolic process"/>
    <property type="evidence" value="ECO:0007669"/>
    <property type="project" value="TreeGrafter"/>
</dbReference>
<dbReference type="GO" id="GO:0045490">
    <property type="term" value="P:pectin catabolic process"/>
    <property type="evidence" value="ECO:0007669"/>
    <property type="project" value="UniProtKB-UniRule"/>
</dbReference>
<dbReference type="InterPro" id="IPR014710">
    <property type="entry name" value="RmlC-like_jellyroll"/>
</dbReference>
<dbReference type="AlphaFoldDB" id="A0A4R1Q8V0"/>
<dbReference type="Gene3D" id="2.60.120.520">
    <property type="entry name" value="pectin degrading enzyme 5-keto 4- deoxyuronate isomerase, domain 1"/>
    <property type="match status" value="1"/>
</dbReference>
<evidence type="ECO:0000256" key="6">
    <source>
        <dbReference type="HAMAP-Rule" id="MF_00687"/>
    </source>
</evidence>
<comment type="function">
    <text evidence="6">Catalyzes the isomerization of 5-dehydro-4-deoxy-D-glucuronate to 3-deoxy-D-glycero-2,5-hexodiulosonate.</text>
</comment>
<evidence type="ECO:0000313" key="8">
    <source>
        <dbReference type="Proteomes" id="UP000295063"/>
    </source>
</evidence>
<feature type="binding site" evidence="6">
    <location>
        <position position="200"/>
    </location>
    <ligand>
        <name>Zn(2+)</name>
        <dbReference type="ChEBI" id="CHEBI:29105"/>
    </ligand>
</feature>
<dbReference type="CDD" id="cd20294">
    <property type="entry name" value="cupin_KduI_N"/>
    <property type="match status" value="1"/>
</dbReference>
<sequence length="275" mass="30907">MDIRYGAHPEDAKTYDTSRLRQEFLIQNLFVPGKVTMVYSHVDRMITGTAVPAEPLALEGGKEMGSAFFLERRELGVINIGGPGTVTVDGKEYSMDKYDGLYVGMGSREIVFASTDSANPAKFYFNSAAAHKAYPTIKVGITDVQPTRLGTQNQSNDRTIYKYFHPEGVQSCQLVMGMTVLEPGNMWNTMACHTHERRMEVYLYFELPEDAVVFHYMGKPDETRHIVMRNEEAVISPSWSIHSGVGTSCYRFIWGMAGENQTFNDMDGVAMTYIK</sequence>
<dbReference type="GO" id="GO:0019698">
    <property type="term" value="P:D-galacturonate catabolic process"/>
    <property type="evidence" value="ECO:0007669"/>
    <property type="project" value="TreeGrafter"/>
</dbReference>
<keyword evidence="4 6" id="KW-0862">Zinc</keyword>
<dbReference type="GO" id="GO:0008697">
    <property type="term" value="F:4-deoxy-L-threo-5-hexosulose-uronate ketol-isomerase activity"/>
    <property type="evidence" value="ECO:0007669"/>
    <property type="project" value="UniProtKB-UniRule"/>
</dbReference>
<comment type="similarity">
    <text evidence="2 6">Belongs to the KduI family.</text>
</comment>
<keyword evidence="5 6" id="KW-0413">Isomerase</keyword>
<dbReference type="OrthoDB" id="9770644at2"/>
<proteinExistence type="inferred from homology"/>
<dbReference type="RefSeq" id="WP_132077699.1">
    <property type="nucleotide sequence ID" value="NZ_SLUI01000004.1"/>
</dbReference>
<dbReference type="EMBL" id="SLUI01000004">
    <property type="protein sequence ID" value="TCL38155.1"/>
    <property type="molecule type" value="Genomic_DNA"/>
</dbReference>
<keyword evidence="3 6" id="KW-0479">Metal-binding</keyword>
<comment type="pathway">
    <text evidence="6">Glycan metabolism; pectin degradation; 2-dehydro-3-deoxy-D-gluconate from pectin: step 4/5.</text>
</comment>
<gene>
    <name evidence="6" type="primary">kduI</name>
    <name evidence="7" type="ORF">EV210_104122</name>
</gene>
<protein>
    <recommendedName>
        <fullName evidence="6">4-deoxy-L-threo-5-hexosulose-uronate ketol-isomerase</fullName>
        <ecNumber evidence="6">5.3.1.17</ecNumber>
    </recommendedName>
    <alternativeName>
        <fullName evidence="6">5-keto-4-deoxyuronate isomerase</fullName>
    </alternativeName>
    <alternativeName>
        <fullName evidence="6">DKI isomerase</fullName>
    </alternativeName>
</protein>
<dbReference type="PIRSF" id="PIRSF006625">
    <property type="entry name" value="KduI"/>
    <property type="match status" value="1"/>
</dbReference>